<keyword evidence="2" id="KW-1185">Reference proteome</keyword>
<evidence type="ECO:0000313" key="1">
    <source>
        <dbReference type="EMBL" id="KAH9293141.1"/>
    </source>
</evidence>
<feature type="non-terminal residue" evidence="1">
    <location>
        <position position="1"/>
    </location>
</feature>
<comment type="caution">
    <text evidence="1">The sequence shown here is derived from an EMBL/GenBank/DDBJ whole genome shotgun (WGS) entry which is preliminary data.</text>
</comment>
<sequence length="192" mass="21966">ADLIDEAIMEVNKTGPNCEQEAQEISCFSPTSSLQKYDFLDEFKLASCMLENEVAHGEENVDFEVTIQEVKSFLQWDREEFDCLSDLEECLKEEPTEITTFSSPSSSIFQTQEPIVMEENFHLQQPTSYNSSLESRMEDLNLPCSSFKEEKGKKISTIASKPSIQEVLQEDSIFGMENQSYGHIKRIKTYSI</sequence>
<name>A0AA38F8R1_TAXCH</name>
<proteinExistence type="predicted"/>
<dbReference type="EMBL" id="JAHRHJ020001606">
    <property type="protein sequence ID" value="KAH9293141.1"/>
    <property type="molecule type" value="Genomic_DNA"/>
</dbReference>
<organism evidence="1 2">
    <name type="scientific">Taxus chinensis</name>
    <name type="common">Chinese yew</name>
    <name type="synonym">Taxus wallichiana var. chinensis</name>
    <dbReference type="NCBI Taxonomy" id="29808"/>
    <lineage>
        <taxon>Eukaryota</taxon>
        <taxon>Viridiplantae</taxon>
        <taxon>Streptophyta</taxon>
        <taxon>Embryophyta</taxon>
        <taxon>Tracheophyta</taxon>
        <taxon>Spermatophyta</taxon>
        <taxon>Pinopsida</taxon>
        <taxon>Pinidae</taxon>
        <taxon>Conifers II</taxon>
        <taxon>Cupressales</taxon>
        <taxon>Taxaceae</taxon>
        <taxon>Taxus</taxon>
    </lineage>
</organism>
<dbReference type="Proteomes" id="UP000824469">
    <property type="component" value="Unassembled WGS sequence"/>
</dbReference>
<accession>A0AA38F8R1</accession>
<evidence type="ECO:0000313" key="2">
    <source>
        <dbReference type="Proteomes" id="UP000824469"/>
    </source>
</evidence>
<protein>
    <submittedName>
        <fullName evidence="1">Uncharacterized protein</fullName>
    </submittedName>
</protein>
<gene>
    <name evidence="1" type="ORF">KI387_041655</name>
</gene>
<dbReference type="AlphaFoldDB" id="A0AA38F8R1"/>
<reference evidence="1 2" key="1">
    <citation type="journal article" date="2021" name="Nat. Plants">
        <title>The Taxus genome provides insights into paclitaxel biosynthesis.</title>
        <authorList>
            <person name="Xiong X."/>
            <person name="Gou J."/>
            <person name="Liao Q."/>
            <person name="Li Y."/>
            <person name="Zhou Q."/>
            <person name="Bi G."/>
            <person name="Li C."/>
            <person name="Du R."/>
            <person name="Wang X."/>
            <person name="Sun T."/>
            <person name="Guo L."/>
            <person name="Liang H."/>
            <person name="Lu P."/>
            <person name="Wu Y."/>
            <person name="Zhang Z."/>
            <person name="Ro D.K."/>
            <person name="Shang Y."/>
            <person name="Huang S."/>
            <person name="Yan J."/>
        </authorList>
    </citation>
    <scope>NUCLEOTIDE SEQUENCE [LARGE SCALE GENOMIC DNA]</scope>
    <source>
        <strain evidence="1">Ta-2019</strain>
    </source>
</reference>
<feature type="non-terminal residue" evidence="1">
    <location>
        <position position="192"/>
    </location>
</feature>